<evidence type="ECO:0008006" key="7">
    <source>
        <dbReference type="Google" id="ProtNLM"/>
    </source>
</evidence>
<dbReference type="InterPro" id="IPR044839">
    <property type="entry name" value="NDR1-like"/>
</dbReference>
<dbReference type="GO" id="GO:0016020">
    <property type="term" value="C:membrane"/>
    <property type="evidence" value="ECO:0007669"/>
    <property type="project" value="UniProtKB-SubCell"/>
</dbReference>
<evidence type="ECO:0000313" key="5">
    <source>
        <dbReference type="EMBL" id="KAL3623454.1"/>
    </source>
</evidence>
<evidence type="ECO:0000256" key="4">
    <source>
        <dbReference type="SAM" id="Phobius"/>
    </source>
</evidence>
<dbReference type="Proteomes" id="UP001632038">
    <property type="component" value="Unassembled WGS sequence"/>
</dbReference>
<feature type="region of interest" description="Disordered" evidence="3">
    <location>
        <begin position="1"/>
        <end position="23"/>
    </location>
</feature>
<evidence type="ECO:0000256" key="1">
    <source>
        <dbReference type="ARBA" id="ARBA00004370"/>
    </source>
</evidence>
<dbReference type="PANTHER" id="PTHR31234:SF2">
    <property type="entry name" value="OS05G0199100 PROTEIN"/>
    <property type="match status" value="1"/>
</dbReference>
<feature type="transmembrane region" description="Helical" evidence="4">
    <location>
        <begin position="99"/>
        <end position="122"/>
    </location>
</feature>
<comment type="subcellular location">
    <subcellularLocation>
        <location evidence="1">Membrane</location>
    </subcellularLocation>
</comment>
<protein>
    <recommendedName>
        <fullName evidence="7">Late embryogenesis abundant protein LEA-2 subgroup domain-containing protein</fullName>
    </recommendedName>
</protein>
<accession>A0ABD3C2B9</accession>
<evidence type="ECO:0000256" key="2">
    <source>
        <dbReference type="ARBA" id="ARBA00023136"/>
    </source>
</evidence>
<sequence length="286" mass="31944">MGALSDSDQPIDPKQKTEIHYGYPQEQYTNNYPTYQPTQGYPIPKYHQPDDIINNFHNYPPIPGQQPYLQPYPAYYNYNPNQQTLLPDPGSSSSSFNRIMLMLMIFLIGCMCMMALVTWFLYGTYIPEFEVSSLKVSNFSATEKSLTGTWDVGLAVENTNHDVTIGFRNVRSVILYKGNILGFSATPGFEIEKKGKFDLNVSVPAGENKMNVDNLLMPTLEQDWKNGVAVFSLRLAMSANFSSAERGYNREESLTVSCDDMMVDSSPGVSEGRLSKGVGSPCLISL</sequence>
<evidence type="ECO:0000313" key="6">
    <source>
        <dbReference type="Proteomes" id="UP001632038"/>
    </source>
</evidence>
<keyword evidence="6" id="KW-1185">Reference proteome</keyword>
<evidence type="ECO:0000256" key="3">
    <source>
        <dbReference type="SAM" id="MobiDB-lite"/>
    </source>
</evidence>
<gene>
    <name evidence="5" type="ORF">CASFOL_032270</name>
</gene>
<comment type="caution">
    <text evidence="5">The sequence shown here is derived from an EMBL/GenBank/DDBJ whole genome shotgun (WGS) entry which is preliminary data.</text>
</comment>
<keyword evidence="4" id="KW-0812">Transmembrane</keyword>
<name>A0ABD3C2B9_9LAMI</name>
<dbReference type="PANTHER" id="PTHR31234">
    <property type="entry name" value="LATE EMBRYOGENESIS ABUNDANT (LEA) HYDROXYPROLINE-RICH GLYCOPROTEIN FAMILY"/>
    <property type="match status" value="1"/>
</dbReference>
<reference evidence="6" key="1">
    <citation type="journal article" date="2024" name="IScience">
        <title>Strigolactones Initiate the Formation of Haustorium-like Structures in Castilleja.</title>
        <authorList>
            <person name="Buerger M."/>
            <person name="Peterson D."/>
            <person name="Chory J."/>
        </authorList>
    </citation>
    <scope>NUCLEOTIDE SEQUENCE [LARGE SCALE GENOMIC DNA]</scope>
</reference>
<dbReference type="AlphaFoldDB" id="A0ABD3C2B9"/>
<dbReference type="EMBL" id="JAVIJP010000054">
    <property type="protein sequence ID" value="KAL3623454.1"/>
    <property type="molecule type" value="Genomic_DNA"/>
</dbReference>
<organism evidence="5 6">
    <name type="scientific">Castilleja foliolosa</name>
    <dbReference type="NCBI Taxonomy" id="1961234"/>
    <lineage>
        <taxon>Eukaryota</taxon>
        <taxon>Viridiplantae</taxon>
        <taxon>Streptophyta</taxon>
        <taxon>Embryophyta</taxon>
        <taxon>Tracheophyta</taxon>
        <taxon>Spermatophyta</taxon>
        <taxon>Magnoliopsida</taxon>
        <taxon>eudicotyledons</taxon>
        <taxon>Gunneridae</taxon>
        <taxon>Pentapetalae</taxon>
        <taxon>asterids</taxon>
        <taxon>lamiids</taxon>
        <taxon>Lamiales</taxon>
        <taxon>Orobanchaceae</taxon>
        <taxon>Pedicularideae</taxon>
        <taxon>Castillejinae</taxon>
        <taxon>Castilleja</taxon>
    </lineage>
</organism>
<keyword evidence="2 4" id="KW-0472">Membrane</keyword>
<proteinExistence type="predicted"/>
<keyword evidence="4" id="KW-1133">Transmembrane helix</keyword>